<evidence type="ECO:0000313" key="1">
    <source>
        <dbReference type="EMBL" id="QLG30108.1"/>
    </source>
</evidence>
<protein>
    <submittedName>
        <fullName evidence="1">Uncharacterized protein</fullName>
    </submittedName>
</protein>
<reference evidence="1 2" key="1">
    <citation type="submission" date="2020-07" db="EMBL/GenBank/DDBJ databases">
        <title>Gai3-2, isolated from salt lake.</title>
        <authorList>
            <person name="Cui H."/>
            <person name="Shi X."/>
        </authorList>
    </citation>
    <scope>NUCLEOTIDE SEQUENCE [LARGE SCALE GENOMIC DNA]</scope>
    <source>
        <strain evidence="1 2">Gai3-2</strain>
        <plasmid evidence="1 2">unnamed3</plasmid>
    </source>
</reference>
<geneLocation type="plasmid" evidence="1 2">
    <name>unnamed3</name>
</geneLocation>
<dbReference type="EMBL" id="CP058532">
    <property type="protein sequence ID" value="QLG30108.1"/>
    <property type="molecule type" value="Genomic_DNA"/>
</dbReference>
<dbReference type="KEGG" id="halg:HUG10_21210"/>
<proteinExistence type="predicted"/>
<dbReference type="RefSeq" id="WP_179171682.1">
    <property type="nucleotide sequence ID" value="NZ_CP058532.1"/>
</dbReference>
<gene>
    <name evidence="1" type="ORF">HUG10_21210</name>
</gene>
<sequence>MGPKSHPDGEEVEVRDDVVVALQCDEASWKINSERDDDVVMSEVESAEPLKQMWRSDDVVAAVVSLMLRDDEEAVRAWATQSFVEGPVEALGREVSWASVCVDLVDDAGEEDAACVAVVLKREWEEMWEARGKSEMPVPKEQVAVEDVEWKGEVWMVERCEVM</sequence>
<evidence type="ECO:0000313" key="2">
    <source>
        <dbReference type="Proteomes" id="UP000509750"/>
    </source>
</evidence>
<dbReference type="GeneID" id="56031409"/>
<dbReference type="AlphaFoldDB" id="A0A7D5GHX2"/>
<dbReference type="Proteomes" id="UP000509750">
    <property type="component" value="Plasmid unnamed3"/>
</dbReference>
<organism evidence="1 2">
    <name type="scientific">Halorarum halophilum</name>
    <dbReference type="NCBI Taxonomy" id="2743090"/>
    <lineage>
        <taxon>Archaea</taxon>
        <taxon>Methanobacteriati</taxon>
        <taxon>Methanobacteriota</taxon>
        <taxon>Stenosarchaea group</taxon>
        <taxon>Halobacteria</taxon>
        <taxon>Halobacteriales</taxon>
        <taxon>Haloferacaceae</taxon>
        <taxon>Halorarum</taxon>
    </lineage>
</organism>
<name>A0A7D5GHX2_9EURY</name>
<keyword evidence="2" id="KW-1185">Reference proteome</keyword>
<keyword evidence="1" id="KW-0614">Plasmid</keyword>
<accession>A0A7D5GHX2</accession>